<dbReference type="HOGENOM" id="CLU_1098269_0_0_1"/>
<feature type="signal peptide" evidence="2">
    <location>
        <begin position="1"/>
        <end position="20"/>
    </location>
</feature>
<dbReference type="EMBL" id="KK365152">
    <property type="protein sequence ID" value="KCZ81039.1"/>
    <property type="molecule type" value="Genomic_DNA"/>
</dbReference>
<evidence type="ECO:0000313" key="3">
    <source>
        <dbReference type="EMBL" id="KCZ81039.1"/>
    </source>
</evidence>
<feature type="transmembrane region" description="Helical" evidence="1">
    <location>
        <begin position="215"/>
        <end position="237"/>
    </location>
</feature>
<reference evidence="4" key="1">
    <citation type="submission" date="2013-02" db="EMBL/GenBank/DDBJ databases">
        <authorList>
            <consortium name="The Broad Institute Genome Sequencing Platform"/>
            <person name="Cuomo C."/>
            <person name="Becnel J."/>
            <person name="Sanscrainte N."/>
            <person name="Walker B."/>
            <person name="Young S.K."/>
            <person name="Zeng Q."/>
            <person name="Gargeya S."/>
            <person name="Fitzgerald M."/>
            <person name="Haas B."/>
            <person name="Abouelleil A."/>
            <person name="Alvarado L."/>
            <person name="Arachchi H.M."/>
            <person name="Berlin A.M."/>
            <person name="Chapman S.B."/>
            <person name="Dewar J."/>
            <person name="Goldberg J."/>
            <person name="Griggs A."/>
            <person name="Gujja S."/>
            <person name="Hansen M."/>
            <person name="Howarth C."/>
            <person name="Imamovic A."/>
            <person name="Larimer J."/>
            <person name="McCowan C."/>
            <person name="Murphy C."/>
            <person name="Neiman D."/>
            <person name="Pearson M."/>
            <person name="Priest M."/>
            <person name="Roberts A."/>
            <person name="Saif S."/>
            <person name="Shea T."/>
            <person name="Sisk P."/>
            <person name="Sykes S."/>
            <person name="Wortman J."/>
            <person name="Nusbaum C."/>
            <person name="Birren B."/>
        </authorList>
    </citation>
    <scope>NUCLEOTIDE SEQUENCE [LARGE SCALE GENOMIC DNA]</scope>
    <source>
        <strain evidence="4">PRA339</strain>
    </source>
</reference>
<accession>A0A059F240</accession>
<keyword evidence="1" id="KW-1133">Transmembrane helix</keyword>
<feature type="transmembrane region" description="Helical" evidence="1">
    <location>
        <begin position="44"/>
        <end position="66"/>
    </location>
</feature>
<feature type="transmembrane region" description="Helical" evidence="1">
    <location>
        <begin position="103"/>
        <end position="122"/>
    </location>
</feature>
<keyword evidence="2" id="KW-0732">Signal</keyword>
<evidence type="ECO:0000256" key="2">
    <source>
        <dbReference type="SAM" id="SignalP"/>
    </source>
</evidence>
<gene>
    <name evidence="3" type="ORF">H312_01525</name>
</gene>
<keyword evidence="4" id="KW-1185">Reference proteome</keyword>
<dbReference type="Proteomes" id="UP000030655">
    <property type="component" value="Unassembled WGS sequence"/>
</dbReference>
<feature type="transmembrane region" description="Helical" evidence="1">
    <location>
        <begin position="183"/>
        <end position="203"/>
    </location>
</feature>
<evidence type="ECO:0000313" key="4">
    <source>
        <dbReference type="Proteomes" id="UP000030655"/>
    </source>
</evidence>
<feature type="transmembrane region" description="Helical" evidence="1">
    <location>
        <begin position="154"/>
        <end position="171"/>
    </location>
</feature>
<keyword evidence="1" id="KW-0472">Membrane</keyword>
<dbReference type="OrthoDB" id="10464840at2759"/>
<protein>
    <submittedName>
        <fullName evidence="3">Uncharacterized protein</fullName>
    </submittedName>
</protein>
<evidence type="ECO:0000256" key="1">
    <source>
        <dbReference type="SAM" id="Phobius"/>
    </source>
</evidence>
<feature type="chain" id="PRO_5001577703" evidence="2">
    <location>
        <begin position="21"/>
        <end position="253"/>
    </location>
</feature>
<sequence>MHKIMLKLFLLCHLIVPVLSEKTSEKPDYLGVNIPFYIKDVESKGLISLSKIAFGLLEVCVIAMCFMHLPFIDGIKRVILAGWSTFLLSSQILSFSWFSKVDFIFWIVSGILGIVACMLSLGKGYENTFFALGASYSISYYVILLLRVSTTMKAIILFLICFGGLFVLSRLNKPILYAVCKAAIASLTTIAFIGSCFILNPFGSLHTAGKANYLSGIYILIIYPVVFGISIVLTLYFERVKEKVKDIEGKNQV</sequence>
<dbReference type="VEuPathDB" id="MicrosporidiaDB:H312_01525"/>
<organism evidence="3 4">
    <name type="scientific">Anncaliia algerae PRA339</name>
    <dbReference type="NCBI Taxonomy" id="1288291"/>
    <lineage>
        <taxon>Eukaryota</taxon>
        <taxon>Fungi</taxon>
        <taxon>Fungi incertae sedis</taxon>
        <taxon>Microsporidia</taxon>
        <taxon>Tubulinosematoidea</taxon>
        <taxon>Tubulinosematidae</taxon>
        <taxon>Anncaliia</taxon>
    </lineage>
</organism>
<reference evidence="3 4" key="2">
    <citation type="submission" date="2014-03" db="EMBL/GenBank/DDBJ databases">
        <title>The Genome Sequence of Anncaliia algerae insect isolate PRA339.</title>
        <authorList>
            <consortium name="The Broad Institute Genome Sequencing Platform"/>
            <consortium name="The Broad Institute Genome Sequencing Center for Infectious Disease"/>
            <person name="Cuomo C."/>
            <person name="Becnel J."/>
            <person name="Sanscrainte N."/>
            <person name="Walker B."/>
            <person name="Young S.K."/>
            <person name="Zeng Q."/>
            <person name="Gargeya S."/>
            <person name="Fitzgerald M."/>
            <person name="Haas B."/>
            <person name="Abouelleil A."/>
            <person name="Alvarado L."/>
            <person name="Arachchi H.M."/>
            <person name="Berlin A.M."/>
            <person name="Chapman S.B."/>
            <person name="Dewar J."/>
            <person name="Goldberg J."/>
            <person name="Griggs A."/>
            <person name="Gujja S."/>
            <person name="Hansen M."/>
            <person name="Howarth C."/>
            <person name="Imamovic A."/>
            <person name="Larimer J."/>
            <person name="McCowan C."/>
            <person name="Murphy C."/>
            <person name="Neiman D."/>
            <person name="Pearson M."/>
            <person name="Priest M."/>
            <person name="Roberts A."/>
            <person name="Saif S."/>
            <person name="Shea T."/>
            <person name="Sisk P."/>
            <person name="Sykes S."/>
            <person name="Wortman J."/>
            <person name="Nusbaum C."/>
            <person name="Birren B."/>
        </authorList>
    </citation>
    <scope>NUCLEOTIDE SEQUENCE [LARGE SCALE GENOMIC DNA]</scope>
    <source>
        <strain evidence="3 4">PRA339</strain>
    </source>
</reference>
<feature type="transmembrane region" description="Helical" evidence="1">
    <location>
        <begin position="78"/>
        <end position="97"/>
    </location>
</feature>
<proteinExistence type="predicted"/>
<feature type="transmembrane region" description="Helical" evidence="1">
    <location>
        <begin position="129"/>
        <end position="148"/>
    </location>
</feature>
<keyword evidence="1" id="KW-0812">Transmembrane</keyword>
<dbReference type="AlphaFoldDB" id="A0A059F240"/>
<name>A0A059F240_9MICR</name>